<protein>
    <submittedName>
        <fullName evidence="2">Stretch regulated skeletal muscle protein</fullName>
    </submittedName>
</protein>
<proteinExistence type="evidence at transcript level"/>
<reference evidence="1" key="5">
    <citation type="journal article" date="2001" name="Nature">
        <title>Functional annotation of a full-length mouse cDNA collection.</title>
        <authorList>
            <consortium name="The RIKEN Genome Exploration Research Group Phase II Team and the FANTOM Consortium"/>
        </authorList>
    </citation>
    <scope>NUCLEOTIDE SEQUENCE</scope>
    <source>
        <strain evidence="1">C57BL/6J</strain>
        <tissue evidence="1">Aorta and vein</tissue>
    </source>
</reference>
<organism evidence="2">
    <name type="scientific">Mus musculus</name>
    <name type="common">Mouse</name>
    <dbReference type="NCBI Taxonomy" id="10090"/>
    <lineage>
        <taxon>Eukaryota</taxon>
        <taxon>Metazoa</taxon>
        <taxon>Chordata</taxon>
        <taxon>Craniata</taxon>
        <taxon>Vertebrata</taxon>
        <taxon>Euteleostomi</taxon>
        <taxon>Mammalia</taxon>
        <taxon>Eutheria</taxon>
        <taxon>Euarchontoglires</taxon>
        <taxon>Glires</taxon>
        <taxon>Rodentia</taxon>
        <taxon>Myomorpha</taxon>
        <taxon>Muroidea</taxon>
        <taxon>Muridae</taxon>
        <taxon>Murinae</taxon>
        <taxon>Mus</taxon>
        <taxon>Mus</taxon>
    </lineage>
</organism>
<gene>
    <name evidence="3" type="primary">Pde4dip</name>
    <name evidence="2" type="synonym">Usmg4</name>
</gene>
<reference evidence="1" key="7">
    <citation type="journal article" date="2002" name="Nature">
        <title>Analysis of the mouse transcriptome based on functional annotation of 60,770 full-length cDNAs.</title>
        <authorList>
            <consortium name="The FANTOM Consortium and the RIKEN Genome Exploration Research Group Phase I and II Team"/>
        </authorList>
    </citation>
    <scope>NUCLEOTIDE SEQUENCE</scope>
    <source>
        <strain evidence="1">C57BL/6J</strain>
        <tissue evidence="1">Aorta and vein</tissue>
    </source>
</reference>
<reference evidence="1" key="3">
    <citation type="journal article" date="2000" name="Genome Res.">
        <title>RIKEN integrated sequence analysis (RISA) system--384-format sequencing pipeline with 384 multicapillary sequencer.</title>
        <authorList>
            <person name="Shibata K."/>
            <person name="Itoh M."/>
            <person name="Aizawa K."/>
            <person name="Nagaoka S."/>
            <person name="Sasaki N."/>
            <person name="Carninci P."/>
            <person name="Konno H."/>
            <person name="Akiyama J."/>
            <person name="Nishi K."/>
            <person name="Kitsunai T."/>
            <person name="Tashiro H."/>
            <person name="Itoh M."/>
            <person name="Sumi N."/>
            <person name="Ishii Y."/>
            <person name="Nakamura S."/>
            <person name="Hazama M."/>
            <person name="Nishine T."/>
            <person name="Harada A."/>
            <person name="Yamamoto R."/>
            <person name="Matsumoto H."/>
            <person name="Sakaguchi S."/>
            <person name="Ikegami T."/>
            <person name="Kashiwagi K."/>
            <person name="Fujiwake S."/>
            <person name="Inoue K."/>
            <person name="Togawa Y."/>
            <person name="Izawa M."/>
            <person name="Ohara E."/>
            <person name="Watahiki M."/>
            <person name="Yoneda Y."/>
            <person name="Ishikawa T."/>
            <person name="Ozawa K."/>
            <person name="Tanaka T."/>
            <person name="Matsuura S."/>
            <person name="Kawai J."/>
            <person name="Okazaki Y."/>
            <person name="Muramatsu M."/>
            <person name="Inoue Y."/>
            <person name="Kira A."/>
            <person name="Hayashizaki Y."/>
        </authorList>
    </citation>
    <scope>NUCLEOTIDE SEQUENCE</scope>
    <source>
        <strain evidence="1">C57BL/6J</strain>
        <tissue evidence="1">Aorta and vein</tissue>
    </source>
</reference>
<dbReference type="AGR" id="MGI:1891434"/>
<evidence type="ECO:0000313" key="3">
    <source>
        <dbReference type="MGI" id="MGI:1891434"/>
    </source>
</evidence>
<reference evidence="1" key="8">
    <citation type="journal article" date="2005" name="Science">
        <title>The Transcriptional Landscape of the Mammalian Genome.</title>
        <authorList>
            <consortium name="The FANTOM Consortium"/>
            <consortium name="Riken Genome Exploration Research Group and Genome Science Group (Genome Network Project Core Group)"/>
        </authorList>
    </citation>
    <scope>NUCLEOTIDE SEQUENCE</scope>
    <source>
        <strain evidence="1">C57BL/6J</strain>
        <tissue evidence="1">Aorta and vein</tissue>
    </source>
</reference>
<dbReference type="EMBL" id="AJ290946">
    <property type="protein sequence ID" value="CAC03619.1"/>
    <property type="molecule type" value="mRNA"/>
</dbReference>
<evidence type="ECO:0000313" key="2">
    <source>
        <dbReference type="EMBL" id="CAC03619.1"/>
    </source>
</evidence>
<reference evidence="1" key="9">
    <citation type="journal article" date="2005" name="Science">
        <title>Antisense Transcription in the Mammalian Transcriptome.</title>
        <authorList>
            <consortium name="RIKEN Genome Exploration Research Group and Genome Science Group (Genome Network Project Core Group) and the FANTOM Consortium"/>
        </authorList>
    </citation>
    <scope>NUCLEOTIDE SEQUENCE</scope>
    <source>
        <strain evidence="1">C57BL/6J</strain>
        <tissue evidence="1">Aorta and vein</tissue>
    </source>
</reference>
<reference evidence="1" key="2">
    <citation type="journal article" date="2000" name="Genome Res.">
        <title>Normalization and subtraction of cap-trapper-selected cDNAs to prepare full-length cDNA libraries for rapid discovery of new genes.</title>
        <authorList>
            <person name="Carninci P."/>
            <person name="Shibata Y."/>
            <person name="Hayatsu N."/>
            <person name="Sugahara Y."/>
            <person name="Shibata K."/>
            <person name="Itoh M."/>
            <person name="Konno H."/>
            <person name="Okazaki Y."/>
            <person name="Muramatsu M."/>
            <person name="Hayashizaki Y."/>
        </authorList>
    </citation>
    <scope>NUCLEOTIDE SEQUENCE</scope>
    <source>
        <strain evidence="1">C57BL/6J</strain>
        <tissue evidence="1">Aorta and vein</tissue>
    </source>
</reference>
<reference evidence="1" key="6">
    <citation type="submission" date="2001-07" db="EMBL/GenBank/DDBJ databases">
        <authorList>
            <person name="Adachi J."/>
            <person name="Aizawa K."/>
            <person name="Akimura T."/>
            <person name="Arakawa T."/>
            <person name="Bono H."/>
            <person name="Carninci P."/>
            <person name="Fukuda S."/>
            <person name="Furuno M."/>
            <person name="Hanagaki T."/>
            <person name="Hara A."/>
            <person name="Hashizume W."/>
            <person name="Hayashida K."/>
            <person name="Hayatsu N."/>
            <person name="Hiramoto K."/>
            <person name="Hiraoka T."/>
            <person name="Hirozane T."/>
            <person name="Hori F."/>
            <person name="Imotani K."/>
            <person name="Ishii Y."/>
            <person name="Itoh M."/>
            <person name="Kagawa I."/>
            <person name="Kasukawa T."/>
            <person name="Katoh H."/>
            <person name="Kawai J."/>
            <person name="Kojima Y."/>
            <person name="Kondo S."/>
            <person name="Konno H."/>
            <person name="Kouda M."/>
            <person name="Koya S."/>
            <person name="Kurihara C."/>
            <person name="Matsuyama T."/>
            <person name="Miyazaki A."/>
            <person name="Murata M."/>
            <person name="Nakamura M."/>
            <person name="Nishi K."/>
            <person name="Nomura K."/>
            <person name="Numazaki R."/>
            <person name="Ohno M."/>
            <person name="Ohsato N."/>
            <person name="Okazaki Y."/>
            <person name="Saito R."/>
            <person name="Saitoh H."/>
            <person name="Sakai C."/>
            <person name="Sakai K."/>
            <person name="Sakazume N."/>
            <person name="Sano H."/>
            <person name="Sasaki D."/>
            <person name="Shibata K."/>
            <person name="Shinagawa A."/>
            <person name="Shiraki T."/>
            <person name="Sogabe Y."/>
            <person name="Tagami M."/>
            <person name="Tagawa A."/>
            <person name="Takahashi F."/>
            <person name="Takaku-Akahira S."/>
            <person name="Takeda Y."/>
            <person name="Tanaka T."/>
            <person name="Tomaru A."/>
            <person name="Toya T."/>
            <person name="Yasunishi A."/>
            <person name="Muramatsu M."/>
            <person name="Hayashizaki Y."/>
        </authorList>
    </citation>
    <scope>NUCLEOTIDE SEQUENCE</scope>
    <source>
        <strain evidence="1">C57BL/6J</strain>
        <tissue evidence="1">Aorta and vein</tissue>
    </source>
</reference>
<sequence>MCGPNANAPQTTVKAHTIEWHCPAGHCWHPTNSPHRPTLEPGQSYGPSLVVCWSLPPHQRSLSLHSERNVVTSRCPALSLAPFLHDLKLNRLP</sequence>
<accession>Q9ER49</accession>
<name>Q9ER49_MOUSE</name>
<reference evidence="2" key="4">
    <citation type="submission" date="2000-05" db="EMBL/GenBank/DDBJ databases">
        <title>Isolation and characterisation of genes expressed in response to active stretch of skeletal muscle.</title>
        <authorList>
            <person name="Sadusky T.J."/>
            <person name="Kemp T.J."/>
        </authorList>
    </citation>
    <scope>NUCLEOTIDE SEQUENCE</scope>
    <source>
        <strain evidence="2">C57BL10</strain>
        <tissue evidence="2">EDL skeletal muscle</tissue>
    </source>
</reference>
<dbReference type="EMBL" id="AK040750">
    <property type="protein sequence ID" value="BAC30693.1"/>
    <property type="molecule type" value="mRNA"/>
</dbReference>
<dbReference type="AlphaFoldDB" id="Q9ER49"/>
<reference evidence="1" key="1">
    <citation type="journal article" date="1999" name="Methods Enzymol.">
        <title>High-efficiency full-length cDNA cloning.</title>
        <authorList>
            <person name="Carninci P."/>
            <person name="Hayashizaki Y."/>
        </authorList>
    </citation>
    <scope>NUCLEOTIDE SEQUENCE</scope>
    <source>
        <strain evidence="1">C57BL/6J</strain>
        <tissue evidence="1">Aorta and vein</tissue>
    </source>
</reference>
<evidence type="ECO:0000313" key="1">
    <source>
        <dbReference type="EMBL" id="BAC30693.1"/>
    </source>
</evidence>
<dbReference type="MGI" id="MGI:1891434">
    <property type="gene designation" value="Pde4dip"/>
</dbReference>